<dbReference type="AlphaFoldDB" id="A0A2T7PIX7"/>
<evidence type="ECO:0000313" key="1">
    <source>
        <dbReference type="EMBL" id="PVD33357.1"/>
    </source>
</evidence>
<gene>
    <name evidence="1" type="ORF">C0Q70_04611</name>
</gene>
<sequence>MEESTILAKSLVEVANTCSPRVSSVVSVSHLASGHVTLGLRTVTTAKADRQFSKMWKTLLSAQNPRQSLESLLESRTLRTQRRQTISEFLVESEFAKYRQTSHGCPQFVDDIVTLCFLANWQQHWCMANIPMFHKFAENKAGLSREILSESAITPTTSTLAMSRPSPIIAANRASAPPNTADLLIFAGQTPSPDMQTAPPTKAPFSVQSPAVRLGAELHQIITTKTNRVCSSAVNYFSVHELVNTHSLREREIEKQTYEE</sequence>
<dbReference type="EMBL" id="PZQS01000003">
    <property type="protein sequence ID" value="PVD33357.1"/>
    <property type="molecule type" value="Genomic_DNA"/>
</dbReference>
<name>A0A2T7PIX7_POMCA</name>
<accession>A0A2T7PIX7</accession>
<dbReference type="Proteomes" id="UP000245119">
    <property type="component" value="Linkage Group LG3"/>
</dbReference>
<evidence type="ECO:0000313" key="2">
    <source>
        <dbReference type="Proteomes" id="UP000245119"/>
    </source>
</evidence>
<keyword evidence="2" id="KW-1185">Reference proteome</keyword>
<organism evidence="1 2">
    <name type="scientific">Pomacea canaliculata</name>
    <name type="common">Golden apple snail</name>
    <dbReference type="NCBI Taxonomy" id="400727"/>
    <lineage>
        <taxon>Eukaryota</taxon>
        <taxon>Metazoa</taxon>
        <taxon>Spiralia</taxon>
        <taxon>Lophotrochozoa</taxon>
        <taxon>Mollusca</taxon>
        <taxon>Gastropoda</taxon>
        <taxon>Caenogastropoda</taxon>
        <taxon>Architaenioglossa</taxon>
        <taxon>Ampullarioidea</taxon>
        <taxon>Ampullariidae</taxon>
        <taxon>Pomacea</taxon>
    </lineage>
</organism>
<comment type="caution">
    <text evidence="1">The sequence shown here is derived from an EMBL/GenBank/DDBJ whole genome shotgun (WGS) entry which is preliminary data.</text>
</comment>
<protein>
    <submittedName>
        <fullName evidence="1">Uncharacterized protein</fullName>
    </submittedName>
</protein>
<proteinExistence type="predicted"/>
<reference evidence="1 2" key="1">
    <citation type="submission" date="2018-04" db="EMBL/GenBank/DDBJ databases">
        <title>The genome of golden apple snail Pomacea canaliculata provides insight into stress tolerance and invasive adaptation.</title>
        <authorList>
            <person name="Liu C."/>
            <person name="Liu B."/>
            <person name="Ren Y."/>
            <person name="Zhang Y."/>
            <person name="Wang H."/>
            <person name="Li S."/>
            <person name="Jiang F."/>
            <person name="Yin L."/>
            <person name="Zhang G."/>
            <person name="Qian W."/>
            <person name="Fan W."/>
        </authorList>
    </citation>
    <scope>NUCLEOTIDE SEQUENCE [LARGE SCALE GENOMIC DNA]</scope>
    <source>
        <strain evidence="1">SZHN2017</strain>
        <tissue evidence="1">Muscle</tissue>
    </source>
</reference>